<evidence type="ECO:0000256" key="6">
    <source>
        <dbReference type="ARBA" id="ARBA00038076"/>
    </source>
</evidence>
<comment type="caution">
    <text evidence="9">The sequence shown here is derived from an EMBL/GenBank/DDBJ whole genome shotgun (WGS) entry which is preliminary data.</text>
</comment>
<evidence type="ECO:0000313" key="10">
    <source>
        <dbReference type="Proteomes" id="UP000216004"/>
    </source>
</evidence>
<comment type="similarity">
    <text evidence="6">Belongs to the ABC-4 integral membrane protein family.</text>
</comment>
<dbReference type="RefSeq" id="WP_094722896.1">
    <property type="nucleotide sequence ID" value="NZ_MWWS01000004.1"/>
</dbReference>
<evidence type="ECO:0000256" key="5">
    <source>
        <dbReference type="ARBA" id="ARBA00023136"/>
    </source>
</evidence>
<proteinExistence type="inferred from homology"/>
<feature type="transmembrane region" description="Helical" evidence="7">
    <location>
        <begin position="280"/>
        <end position="300"/>
    </location>
</feature>
<dbReference type="InterPro" id="IPR050250">
    <property type="entry name" value="Macrolide_Exporter_MacB"/>
</dbReference>
<keyword evidence="3 7" id="KW-0812">Transmembrane</keyword>
<evidence type="ECO:0000256" key="1">
    <source>
        <dbReference type="ARBA" id="ARBA00004651"/>
    </source>
</evidence>
<sequence length="404" mass="43570">MKKNTKVTTSGNTRMFFRMVYGALFRRRSRALMAVLASAVGAATLFCLAAVCIAVPAQMNQEMRAYGANLVVAPIERGDHARRDIDNAMVEHTTEMVTAKSSARHACYRYENVRINNASYLMAGIDPSQVHALNQHWNVTGHWPSPGKILVGRDLADNLGVSIGSTVEARFLREDSQEPKVAGQWQKDQIIGAANYQIAGIVDTGGAEDKIVYATLADMEHVTHLKRGTDVIEYSSSAVGPELAAIADSINEMTSMGVRAQTVTKISSADTRIITMLQTLFWMISLVVLVLTLVGVGATITSMVSQRRSEIGLRKALGASAASLASEFFVESGAYGLLGGLVGTGLGYAFAYWLCSSVFGRALIFNWWLGISSVLLSAIIAVIGSIHPVVRASRIDPAVVLREE</sequence>
<keyword evidence="4 7" id="KW-1133">Transmembrane helix</keyword>
<name>A0A261EU76_9BIFI</name>
<keyword evidence="2" id="KW-1003">Cell membrane</keyword>
<dbReference type="EMBL" id="MWWS01000004">
    <property type="protein sequence ID" value="OZG50421.1"/>
    <property type="molecule type" value="Genomic_DNA"/>
</dbReference>
<dbReference type="PANTHER" id="PTHR30572">
    <property type="entry name" value="MEMBRANE COMPONENT OF TRANSPORTER-RELATED"/>
    <property type="match status" value="1"/>
</dbReference>
<dbReference type="PANTHER" id="PTHR30572:SF4">
    <property type="entry name" value="ABC TRANSPORTER PERMEASE YTRF"/>
    <property type="match status" value="1"/>
</dbReference>
<reference evidence="9 10" key="1">
    <citation type="journal article" date="2017" name="BMC Genomics">
        <title>Comparative genomic and phylogenomic analyses of the Bifidobacteriaceae family.</title>
        <authorList>
            <person name="Lugli G.A."/>
            <person name="Milani C."/>
            <person name="Turroni F."/>
            <person name="Duranti S."/>
            <person name="Mancabelli L."/>
            <person name="Mangifesta M."/>
            <person name="Ferrario C."/>
            <person name="Modesto M."/>
            <person name="Mattarelli P."/>
            <person name="Jiri K."/>
            <person name="van Sinderen D."/>
            <person name="Ventura M."/>
        </authorList>
    </citation>
    <scope>NUCLEOTIDE SEQUENCE [LARGE SCALE GENOMIC DNA]</scope>
    <source>
        <strain evidence="9 10">DSM 22924</strain>
    </source>
</reference>
<gene>
    <name evidence="9" type="ORF">BOCO_0938</name>
</gene>
<accession>A0A261EU76</accession>
<dbReference type="InterPro" id="IPR003838">
    <property type="entry name" value="ABC3_permease_C"/>
</dbReference>
<keyword evidence="5 7" id="KW-0472">Membrane</keyword>
<dbReference type="AlphaFoldDB" id="A0A261EU76"/>
<dbReference type="GO" id="GO:0022857">
    <property type="term" value="F:transmembrane transporter activity"/>
    <property type="evidence" value="ECO:0007669"/>
    <property type="project" value="TreeGrafter"/>
</dbReference>
<dbReference type="GO" id="GO:0005886">
    <property type="term" value="C:plasma membrane"/>
    <property type="evidence" value="ECO:0007669"/>
    <property type="project" value="UniProtKB-SubCell"/>
</dbReference>
<dbReference type="OrthoDB" id="9770036at2"/>
<organism evidence="9 10">
    <name type="scientific">Bombiscardovia coagulans</name>
    <dbReference type="NCBI Taxonomy" id="686666"/>
    <lineage>
        <taxon>Bacteria</taxon>
        <taxon>Bacillati</taxon>
        <taxon>Actinomycetota</taxon>
        <taxon>Actinomycetes</taxon>
        <taxon>Bifidobacteriales</taxon>
        <taxon>Bifidobacteriaceae</taxon>
        <taxon>Bombiscardovia</taxon>
    </lineage>
</organism>
<comment type="subcellular location">
    <subcellularLocation>
        <location evidence="1">Cell membrane</location>
        <topology evidence="1">Multi-pass membrane protein</topology>
    </subcellularLocation>
</comment>
<evidence type="ECO:0000256" key="3">
    <source>
        <dbReference type="ARBA" id="ARBA00022692"/>
    </source>
</evidence>
<evidence type="ECO:0000256" key="2">
    <source>
        <dbReference type="ARBA" id="ARBA00022475"/>
    </source>
</evidence>
<evidence type="ECO:0000259" key="8">
    <source>
        <dbReference type="Pfam" id="PF02687"/>
    </source>
</evidence>
<feature type="transmembrane region" description="Helical" evidence="7">
    <location>
        <begin position="336"/>
        <end position="355"/>
    </location>
</feature>
<feature type="transmembrane region" description="Helical" evidence="7">
    <location>
        <begin position="367"/>
        <end position="387"/>
    </location>
</feature>
<evidence type="ECO:0000256" key="4">
    <source>
        <dbReference type="ARBA" id="ARBA00022989"/>
    </source>
</evidence>
<dbReference type="Proteomes" id="UP000216004">
    <property type="component" value="Unassembled WGS sequence"/>
</dbReference>
<evidence type="ECO:0000313" key="9">
    <source>
        <dbReference type="EMBL" id="OZG50421.1"/>
    </source>
</evidence>
<evidence type="ECO:0000256" key="7">
    <source>
        <dbReference type="SAM" id="Phobius"/>
    </source>
</evidence>
<feature type="domain" description="ABC3 transporter permease C-terminal" evidence="8">
    <location>
        <begin position="283"/>
        <end position="397"/>
    </location>
</feature>
<keyword evidence="10" id="KW-1185">Reference proteome</keyword>
<dbReference type="Pfam" id="PF02687">
    <property type="entry name" value="FtsX"/>
    <property type="match status" value="1"/>
</dbReference>
<protein>
    <submittedName>
        <fullName evidence="9">ABC transporter permease</fullName>
    </submittedName>
</protein>